<reference evidence="5" key="1">
    <citation type="submission" date="2020-12" db="EMBL/GenBank/DDBJ databases">
        <title>Metabolic potential, ecology and presence of endohyphal bacteria is reflected in genomic diversity of Mucoromycotina.</title>
        <authorList>
            <person name="Muszewska A."/>
            <person name="Okrasinska A."/>
            <person name="Steczkiewicz K."/>
            <person name="Drgas O."/>
            <person name="Orlowska M."/>
            <person name="Perlinska-Lenart U."/>
            <person name="Aleksandrzak-Piekarczyk T."/>
            <person name="Szatraj K."/>
            <person name="Zielenkiewicz U."/>
            <person name="Pilsyk S."/>
            <person name="Malc E."/>
            <person name="Mieczkowski P."/>
            <person name="Kruszewska J.S."/>
            <person name="Biernat P."/>
            <person name="Pawlowska J."/>
        </authorList>
    </citation>
    <scope>NUCLEOTIDE SEQUENCE</scope>
    <source>
        <strain evidence="5">CBS 226.32</strain>
    </source>
</reference>
<evidence type="ECO:0000313" key="6">
    <source>
        <dbReference type="Proteomes" id="UP000650833"/>
    </source>
</evidence>
<evidence type="ECO:0000313" key="5">
    <source>
        <dbReference type="EMBL" id="KAG2205622.1"/>
    </source>
</evidence>
<proteinExistence type="inferred from homology"/>
<dbReference type="PANTHER" id="PTHR12128:SF66">
    <property type="entry name" value="4-HYDROXY-2-OXOGLUTARATE ALDOLASE, MITOCHONDRIAL"/>
    <property type="match status" value="1"/>
</dbReference>
<gene>
    <name evidence="5" type="ORF">INT46_003449</name>
</gene>
<feature type="active site" description="Schiff-base intermediate with substrate" evidence="3">
    <location>
        <position position="172"/>
    </location>
</feature>
<dbReference type="Proteomes" id="UP000650833">
    <property type="component" value="Unassembled WGS sequence"/>
</dbReference>
<dbReference type="Gene3D" id="3.20.20.70">
    <property type="entry name" value="Aldolase class I"/>
    <property type="match status" value="1"/>
</dbReference>
<dbReference type="PRINTS" id="PR00146">
    <property type="entry name" value="DHPICSNTHASE"/>
</dbReference>
<dbReference type="PIRSF" id="PIRSF001365">
    <property type="entry name" value="DHDPS"/>
    <property type="match status" value="1"/>
</dbReference>
<keyword evidence="6" id="KW-1185">Reference proteome</keyword>
<evidence type="ECO:0000256" key="4">
    <source>
        <dbReference type="PIRSR" id="PIRSR001365-2"/>
    </source>
</evidence>
<feature type="active site" description="Proton donor/acceptor" evidence="3">
    <location>
        <position position="143"/>
    </location>
</feature>
<evidence type="ECO:0008006" key="7">
    <source>
        <dbReference type="Google" id="ProtNLM"/>
    </source>
</evidence>
<dbReference type="InterPro" id="IPR013785">
    <property type="entry name" value="Aldolase_TIM"/>
</dbReference>
<evidence type="ECO:0000256" key="3">
    <source>
        <dbReference type="PIRSR" id="PIRSR001365-1"/>
    </source>
</evidence>
<name>A0A8H7R727_9FUNG</name>
<keyword evidence="1 2" id="KW-0456">Lyase</keyword>
<evidence type="ECO:0000256" key="2">
    <source>
        <dbReference type="PIRNR" id="PIRNR001365"/>
    </source>
</evidence>
<evidence type="ECO:0000256" key="1">
    <source>
        <dbReference type="ARBA" id="ARBA00023239"/>
    </source>
</evidence>
<dbReference type="PANTHER" id="PTHR12128">
    <property type="entry name" value="DIHYDRODIPICOLINATE SYNTHASE"/>
    <property type="match status" value="1"/>
</dbReference>
<comment type="caution">
    <text evidence="5">The sequence shown here is derived from an EMBL/GenBank/DDBJ whole genome shotgun (WGS) entry which is preliminary data.</text>
</comment>
<organism evidence="5 6">
    <name type="scientific">Mucor plumbeus</name>
    <dbReference type="NCBI Taxonomy" id="97098"/>
    <lineage>
        <taxon>Eukaryota</taxon>
        <taxon>Fungi</taxon>
        <taxon>Fungi incertae sedis</taxon>
        <taxon>Mucoromycota</taxon>
        <taxon>Mucoromycotina</taxon>
        <taxon>Mucoromycetes</taxon>
        <taxon>Mucorales</taxon>
        <taxon>Mucorineae</taxon>
        <taxon>Mucoraceae</taxon>
        <taxon>Mucor</taxon>
    </lineage>
</organism>
<dbReference type="EMBL" id="JAEPRC010000169">
    <property type="protein sequence ID" value="KAG2205622.1"/>
    <property type="molecule type" value="Genomic_DNA"/>
</dbReference>
<dbReference type="SUPFAM" id="SSF51569">
    <property type="entry name" value="Aldolase"/>
    <property type="match status" value="1"/>
</dbReference>
<dbReference type="GO" id="GO:0008840">
    <property type="term" value="F:4-hydroxy-tetrahydrodipicolinate synthase activity"/>
    <property type="evidence" value="ECO:0007669"/>
    <property type="project" value="TreeGrafter"/>
</dbReference>
<sequence length="299" mass="32771">MSQQQQQQQQFISYSIAMVTPFTLEGDLCIDSIPELVKFYINKLEAPGLLISGSTGEQHCMTIAERKQLYQIVADTASKGFPLYAGVAAFKTKDAIELAQAAQRSGFAGIMLGVPPYRLPSQREIKQYVIDVAKTVKIPIFLYNNPSGNGVQIEPETYASIASIADNVYGLKEVGNPANVNRVKELLGDKAAQHTFFTGTDEEYVEAYTAQGYTGITTVAGNVFSKEMKQAVDYLHNNQTKEGKELMVSLVPKIQVLLDAGLLQSVKYILRKRGAPAGFCPPPLLDPTEEHKALLDAFV</sequence>
<dbReference type="InterPro" id="IPR002220">
    <property type="entry name" value="DapA-like"/>
</dbReference>
<accession>A0A8H7R727</accession>
<comment type="similarity">
    <text evidence="2">Belongs to the DapA family.</text>
</comment>
<dbReference type="CDD" id="cd00408">
    <property type="entry name" value="DHDPS-like"/>
    <property type="match status" value="1"/>
</dbReference>
<protein>
    <recommendedName>
        <fullName evidence="7">4-hydroxy-tetrahydrodipicolinate synthase</fullName>
    </recommendedName>
</protein>
<dbReference type="Pfam" id="PF00701">
    <property type="entry name" value="DHDPS"/>
    <property type="match status" value="1"/>
</dbReference>
<dbReference type="OrthoDB" id="191315at2759"/>
<dbReference type="SMART" id="SM01130">
    <property type="entry name" value="DHDPS"/>
    <property type="match status" value="1"/>
</dbReference>
<feature type="binding site" evidence="4">
    <location>
        <position position="55"/>
    </location>
    <ligand>
        <name>pyruvate</name>
        <dbReference type="ChEBI" id="CHEBI:15361"/>
    </ligand>
</feature>
<dbReference type="AlphaFoldDB" id="A0A8H7R727"/>